<dbReference type="GO" id="GO:0022857">
    <property type="term" value="F:transmembrane transporter activity"/>
    <property type="evidence" value="ECO:0007669"/>
    <property type="project" value="InterPro"/>
</dbReference>
<keyword evidence="3 7" id="KW-0812">Transmembrane</keyword>
<feature type="region of interest" description="Disordered" evidence="6">
    <location>
        <begin position="1"/>
        <end position="42"/>
    </location>
</feature>
<feature type="transmembrane region" description="Helical" evidence="7">
    <location>
        <begin position="404"/>
        <end position="422"/>
    </location>
</feature>
<feature type="transmembrane region" description="Helical" evidence="7">
    <location>
        <begin position="239"/>
        <end position="261"/>
    </location>
</feature>
<dbReference type="SUPFAM" id="SSF103473">
    <property type="entry name" value="MFS general substrate transporter"/>
    <property type="match status" value="1"/>
</dbReference>
<keyword evidence="2" id="KW-0813">Transport</keyword>
<keyword evidence="4 7" id="KW-1133">Transmembrane helix</keyword>
<dbReference type="RefSeq" id="XP_035319440.1">
    <property type="nucleotide sequence ID" value="XM_035464770.1"/>
</dbReference>
<evidence type="ECO:0000256" key="2">
    <source>
        <dbReference type="ARBA" id="ARBA00022448"/>
    </source>
</evidence>
<proteinExistence type="predicted"/>
<dbReference type="PROSITE" id="PS50850">
    <property type="entry name" value="MFS"/>
    <property type="match status" value="1"/>
</dbReference>
<feature type="compositionally biased region" description="Polar residues" evidence="6">
    <location>
        <begin position="1"/>
        <end position="10"/>
    </location>
</feature>
<feature type="transmembrane region" description="Helical" evidence="7">
    <location>
        <begin position="469"/>
        <end position="489"/>
    </location>
</feature>
<evidence type="ECO:0000256" key="1">
    <source>
        <dbReference type="ARBA" id="ARBA00004141"/>
    </source>
</evidence>
<dbReference type="GO" id="GO:0016020">
    <property type="term" value="C:membrane"/>
    <property type="evidence" value="ECO:0007669"/>
    <property type="project" value="UniProtKB-SubCell"/>
</dbReference>
<gene>
    <name evidence="9" type="ORF">GMORB2_2792</name>
</gene>
<dbReference type="AlphaFoldDB" id="A0A9P4YPK9"/>
<comment type="subcellular location">
    <subcellularLocation>
        <location evidence="1">Membrane</location>
        <topology evidence="1">Multi-pass membrane protein</topology>
    </subcellularLocation>
</comment>
<feature type="domain" description="Major facilitator superfamily (MFS) profile" evidence="8">
    <location>
        <begin position="74"/>
        <end position="492"/>
    </location>
</feature>
<dbReference type="GeneID" id="55969022"/>
<evidence type="ECO:0000256" key="6">
    <source>
        <dbReference type="SAM" id="MobiDB-lite"/>
    </source>
</evidence>
<protein>
    <submittedName>
        <fullName evidence="9">Major Facilitator Superfamily</fullName>
    </submittedName>
</protein>
<dbReference type="Proteomes" id="UP000749293">
    <property type="component" value="Unassembled WGS sequence"/>
</dbReference>
<reference evidence="9" key="1">
    <citation type="submission" date="2020-03" db="EMBL/GenBank/DDBJ databases">
        <title>Site-based positive gene gene selection in Geosmithia morbida across the United States reveals a broad range of putative effectors and factors for local host and environmental adapation.</title>
        <authorList>
            <person name="Onufrak A."/>
            <person name="Murdoch R.W."/>
            <person name="Gazis R."/>
            <person name="Huff M."/>
            <person name="Staton M."/>
            <person name="Klingeman W."/>
            <person name="Hadziabdic D."/>
        </authorList>
    </citation>
    <scope>NUCLEOTIDE SEQUENCE</scope>
    <source>
        <strain evidence="9">1262</strain>
    </source>
</reference>
<evidence type="ECO:0000313" key="10">
    <source>
        <dbReference type="Proteomes" id="UP000749293"/>
    </source>
</evidence>
<feature type="transmembrane region" description="Helical" evidence="7">
    <location>
        <begin position="208"/>
        <end position="227"/>
    </location>
</feature>
<evidence type="ECO:0000256" key="7">
    <source>
        <dbReference type="SAM" id="Phobius"/>
    </source>
</evidence>
<feature type="transmembrane region" description="Helical" evidence="7">
    <location>
        <begin position="353"/>
        <end position="370"/>
    </location>
</feature>
<dbReference type="InterPro" id="IPR036259">
    <property type="entry name" value="MFS_trans_sf"/>
</dbReference>
<name>A0A9P4YPK9_9HYPO</name>
<evidence type="ECO:0000256" key="4">
    <source>
        <dbReference type="ARBA" id="ARBA00022989"/>
    </source>
</evidence>
<dbReference type="PANTHER" id="PTHR43791:SF91">
    <property type="entry name" value="MAJOR FACILITATOR SUPERFAMILY (MFS) PROFILE DOMAIN-CONTAINING PROTEIN-RELATED"/>
    <property type="match status" value="1"/>
</dbReference>
<dbReference type="Gene3D" id="1.20.1250.20">
    <property type="entry name" value="MFS general substrate transporter like domains"/>
    <property type="match status" value="2"/>
</dbReference>
<organism evidence="9 10">
    <name type="scientific">Geosmithia morbida</name>
    <dbReference type="NCBI Taxonomy" id="1094350"/>
    <lineage>
        <taxon>Eukaryota</taxon>
        <taxon>Fungi</taxon>
        <taxon>Dikarya</taxon>
        <taxon>Ascomycota</taxon>
        <taxon>Pezizomycotina</taxon>
        <taxon>Sordariomycetes</taxon>
        <taxon>Hypocreomycetidae</taxon>
        <taxon>Hypocreales</taxon>
        <taxon>Bionectriaceae</taxon>
        <taxon>Geosmithia</taxon>
    </lineage>
</organism>
<feature type="transmembrane region" description="Helical" evidence="7">
    <location>
        <begin position="176"/>
        <end position="196"/>
    </location>
</feature>
<dbReference type="PANTHER" id="PTHR43791">
    <property type="entry name" value="PERMEASE-RELATED"/>
    <property type="match status" value="1"/>
</dbReference>
<feature type="transmembrane region" description="Helical" evidence="7">
    <location>
        <begin position="376"/>
        <end position="397"/>
    </location>
</feature>
<evidence type="ECO:0000256" key="3">
    <source>
        <dbReference type="ARBA" id="ARBA00022692"/>
    </source>
</evidence>
<dbReference type="Pfam" id="PF07690">
    <property type="entry name" value="MFS_1"/>
    <property type="match status" value="1"/>
</dbReference>
<accession>A0A9P4YPK9</accession>
<dbReference type="InterPro" id="IPR020846">
    <property type="entry name" value="MFS_dom"/>
</dbReference>
<dbReference type="OrthoDB" id="2985014at2759"/>
<keyword evidence="5 7" id="KW-0472">Membrane</keyword>
<keyword evidence="10" id="KW-1185">Reference proteome</keyword>
<dbReference type="EMBL" id="JAANYQ010000015">
    <property type="protein sequence ID" value="KAF4120788.1"/>
    <property type="molecule type" value="Genomic_DNA"/>
</dbReference>
<dbReference type="InterPro" id="IPR011701">
    <property type="entry name" value="MFS"/>
</dbReference>
<evidence type="ECO:0000256" key="5">
    <source>
        <dbReference type="ARBA" id="ARBA00023136"/>
    </source>
</evidence>
<feature type="transmembrane region" description="Helical" evidence="7">
    <location>
        <begin position="311"/>
        <end position="333"/>
    </location>
</feature>
<sequence>MSAASSTVKSVSYGDRDAAGDAKGSATVVAESPDEVDAVRTPRLREDPEARAAFLATFSKEEANSIMRKVDVRFFVLIGLMFMVKNIDNSNATLIKVLQVGKPTNIRTELGMSLDQYNWVGSIYGIPYTLFEFPSTLVLKYFTPHTWQSRIFLSWGIATACSGAVRTMGQLYACRFLVGLFEAGMFPGVITTLTYWYRTDEFGRPMMWFFGISQLSGIVGSLLCYGISHIDGARGLSAWRWVFIIEGCATILLGGVIFWVLPDFPKSPRSNSWLTQREQEFIEARLPTNTPTTSDDNFNGKEAWATFKSPVIWGFTLIQLSMNLSLAGFNWYLPTIITDFGFVGLPANQLLNIPPVAAGVVGVIFSAWFIGRGYCWRPFSCLIIILCSLLSYILLITLNKNGKYAACVIGGFFTIAFYPPYWSWRAGYLSGATGASFAMGLQSSISNIGSVISPQFFPSRWQHNGYKNSFVICMCMVASGFLSTLYVWWLTRRVESQVLQVRREILRAKKEGREYTLENDIDISNDETLRNRRLW</sequence>
<evidence type="ECO:0000259" key="8">
    <source>
        <dbReference type="PROSITE" id="PS50850"/>
    </source>
</evidence>
<evidence type="ECO:0000313" key="9">
    <source>
        <dbReference type="EMBL" id="KAF4120788.1"/>
    </source>
</evidence>
<comment type="caution">
    <text evidence="9">The sequence shown here is derived from an EMBL/GenBank/DDBJ whole genome shotgun (WGS) entry which is preliminary data.</text>
</comment>